<feature type="non-terminal residue" evidence="1">
    <location>
        <position position="172"/>
    </location>
</feature>
<accession>A0A8K0WYP8</accession>
<sequence length="172" mass="19724">WHDFVFTDFSDISFPDTAMQQVSDGLLLQPLLDSSSPAVGADHYDAWDWAGDRHDQPESFLPEAVPHGTLDHTQRQGLAKAAQTGAVGETVNISREVHYIRQDAQFEERINQRLANVLTFCIDRVEAMWLEIGENKKRICREAEESFGRLEEWMKELQTYMEVARSMHDVNS</sequence>
<reference evidence="1" key="1">
    <citation type="journal article" date="2021" name="Nat. Commun.">
        <title>Genetic determinants of endophytism in the Arabidopsis root mycobiome.</title>
        <authorList>
            <person name="Mesny F."/>
            <person name="Miyauchi S."/>
            <person name="Thiergart T."/>
            <person name="Pickel B."/>
            <person name="Atanasova L."/>
            <person name="Karlsson M."/>
            <person name="Huettel B."/>
            <person name="Barry K.W."/>
            <person name="Haridas S."/>
            <person name="Chen C."/>
            <person name="Bauer D."/>
            <person name="Andreopoulos W."/>
            <person name="Pangilinan J."/>
            <person name="LaButti K."/>
            <person name="Riley R."/>
            <person name="Lipzen A."/>
            <person name="Clum A."/>
            <person name="Drula E."/>
            <person name="Henrissat B."/>
            <person name="Kohler A."/>
            <person name="Grigoriev I.V."/>
            <person name="Martin F.M."/>
            <person name="Hacquard S."/>
        </authorList>
    </citation>
    <scope>NUCLEOTIDE SEQUENCE</scope>
    <source>
        <strain evidence="1">MPI-CAGE-AT-0016</strain>
    </source>
</reference>
<organism evidence="1 2">
    <name type="scientific">Plectosphaerella cucumerina</name>
    <dbReference type="NCBI Taxonomy" id="40658"/>
    <lineage>
        <taxon>Eukaryota</taxon>
        <taxon>Fungi</taxon>
        <taxon>Dikarya</taxon>
        <taxon>Ascomycota</taxon>
        <taxon>Pezizomycotina</taxon>
        <taxon>Sordariomycetes</taxon>
        <taxon>Hypocreomycetidae</taxon>
        <taxon>Glomerellales</taxon>
        <taxon>Plectosphaerellaceae</taxon>
        <taxon>Plectosphaerella</taxon>
    </lineage>
</organism>
<dbReference type="EMBL" id="JAGPXD010000009">
    <property type="protein sequence ID" value="KAH7345848.1"/>
    <property type="molecule type" value="Genomic_DNA"/>
</dbReference>
<protein>
    <submittedName>
        <fullName evidence="1">Uncharacterized protein</fullName>
    </submittedName>
</protein>
<evidence type="ECO:0000313" key="1">
    <source>
        <dbReference type="EMBL" id="KAH7345848.1"/>
    </source>
</evidence>
<keyword evidence="2" id="KW-1185">Reference proteome</keyword>
<dbReference type="OrthoDB" id="5044249at2759"/>
<name>A0A8K0WYP8_9PEZI</name>
<proteinExistence type="predicted"/>
<evidence type="ECO:0000313" key="2">
    <source>
        <dbReference type="Proteomes" id="UP000813385"/>
    </source>
</evidence>
<gene>
    <name evidence="1" type="ORF">B0T11DRAFT_233574</name>
</gene>
<comment type="caution">
    <text evidence="1">The sequence shown here is derived from an EMBL/GenBank/DDBJ whole genome shotgun (WGS) entry which is preliminary data.</text>
</comment>
<dbReference type="AlphaFoldDB" id="A0A8K0WYP8"/>
<dbReference type="Proteomes" id="UP000813385">
    <property type="component" value="Unassembled WGS sequence"/>
</dbReference>